<protein>
    <recommendedName>
        <fullName evidence="4">F-box domain-containing protein</fullName>
    </recommendedName>
</protein>
<gene>
    <name evidence="2" type="ORF">LMG21510_01342</name>
</gene>
<accession>A0ABM8WNW6</accession>
<evidence type="ECO:0000313" key="3">
    <source>
        <dbReference type="Proteomes" id="UP000721236"/>
    </source>
</evidence>
<evidence type="ECO:0008006" key="4">
    <source>
        <dbReference type="Google" id="ProtNLM"/>
    </source>
</evidence>
<dbReference type="InterPro" id="IPR036047">
    <property type="entry name" value="F-box-like_dom_sf"/>
</dbReference>
<dbReference type="EMBL" id="CAJZAH010000001">
    <property type="protein sequence ID" value="CAG9169124.1"/>
    <property type="molecule type" value="Genomic_DNA"/>
</dbReference>
<feature type="compositionally biased region" description="Polar residues" evidence="1">
    <location>
        <begin position="30"/>
        <end position="39"/>
    </location>
</feature>
<proteinExistence type="predicted"/>
<dbReference type="RefSeq" id="WP_224040501.1">
    <property type="nucleotide sequence ID" value="NZ_CAJZAH010000001.1"/>
</dbReference>
<evidence type="ECO:0000256" key="1">
    <source>
        <dbReference type="SAM" id="MobiDB-lite"/>
    </source>
</evidence>
<keyword evidence="3" id="KW-1185">Reference proteome</keyword>
<feature type="region of interest" description="Disordered" evidence="1">
    <location>
        <begin position="17"/>
        <end position="39"/>
    </location>
</feature>
<evidence type="ECO:0000313" key="2">
    <source>
        <dbReference type="EMBL" id="CAG9169124.1"/>
    </source>
</evidence>
<name>A0ABM8WNW6_9BURK</name>
<sequence>MPQDCIAGIELTVFRTEGTNRAEQDDGNNGRLTTSGSSAVVQKRTAGPMLAAIRSLVSTNSDPQKHPLTNQDWARLPVSVTSKIFTYLADPFDRATLAMTCRVLDQRLKPYRKEFALFRHVIAAKRRLDTRTQSSCIRELSVWLDIFSSNGWSQWRTCSALRTIFARLGALYPHVPERVFHEIWPLFLGLDSKPATQLLQQIADAALKQSPKFAIVVLTEIARRTVHSPSMKPDFHDKLLDLAIPLWQHPNTEEAEHLIGAIAQRMEIRKDNETNKRRDEARWKRMVALLPSTTNVNSPAVLGLALSALEIQFHWERHGKQQGIGFPAVAILRERIGAFPSHADIGSNAIRYRTRKEEEIDNRRARRYIASGRFARDCAEDEAARRQFAGHFSSSMPRIQTAGGGCG</sequence>
<organism evidence="2 3">
    <name type="scientific">Cupriavidus respiraculi</name>
    <dbReference type="NCBI Taxonomy" id="195930"/>
    <lineage>
        <taxon>Bacteria</taxon>
        <taxon>Pseudomonadati</taxon>
        <taxon>Pseudomonadota</taxon>
        <taxon>Betaproteobacteria</taxon>
        <taxon>Burkholderiales</taxon>
        <taxon>Burkholderiaceae</taxon>
        <taxon>Cupriavidus</taxon>
    </lineage>
</organism>
<dbReference type="Proteomes" id="UP000721236">
    <property type="component" value="Unassembled WGS sequence"/>
</dbReference>
<comment type="caution">
    <text evidence="2">The sequence shown here is derived from an EMBL/GenBank/DDBJ whole genome shotgun (WGS) entry which is preliminary data.</text>
</comment>
<reference evidence="2 3" key="1">
    <citation type="submission" date="2021-08" db="EMBL/GenBank/DDBJ databases">
        <authorList>
            <person name="Peeters C."/>
        </authorList>
    </citation>
    <scope>NUCLEOTIDE SEQUENCE [LARGE SCALE GENOMIC DNA]</scope>
    <source>
        <strain evidence="2 3">LMG 21510</strain>
    </source>
</reference>
<dbReference type="SUPFAM" id="SSF81383">
    <property type="entry name" value="F-box domain"/>
    <property type="match status" value="1"/>
</dbReference>